<sequence length="194" mass="22843">MRYIYYKRMVTSRLHFAHQKLPASYLARLQLESRPQNLSLCSLVREPRRYKIDLVEHMAECDQNYARIVKLFPDHAEVDHRNLLLCFGEEVVNVRLSVLERSRYTSVILLTQETSSVAPSNSIRIRVYHDAKSAEVIEIQNQRRFEAIYGYPNPKMRQRDEKKQINRFLGEFLGFCLTFGASSDVPYENVLTIR</sequence>
<evidence type="ECO:0008006" key="2">
    <source>
        <dbReference type="Google" id="ProtNLM"/>
    </source>
</evidence>
<gene>
    <name evidence="1" type="ORF">METZ01_LOCUS20851</name>
</gene>
<protein>
    <recommendedName>
        <fullName evidence="2">DUF1249 domain-containing protein</fullName>
    </recommendedName>
</protein>
<dbReference type="InterPro" id="IPR009659">
    <property type="entry name" value="DUF1249"/>
</dbReference>
<dbReference type="PANTHER" id="PTHR38774:SF1">
    <property type="entry name" value="CYTOPLASMIC PROTEIN"/>
    <property type="match status" value="1"/>
</dbReference>
<dbReference type="EMBL" id="UINC01001027">
    <property type="protein sequence ID" value="SUZ67997.1"/>
    <property type="molecule type" value="Genomic_DNA"/>
</dbReference>
<dbReference type="PANTHER" id="PTHR38774">
    <property type="entry name" value="CYTOPLASMIC PROTEIN-RELATED"/>
    <property type="match status" value="1"/>
</dbReference>
<reference evidence="1" key="1">
    <citation type="submission" date="2018-05" db="EMBL/GenBank/DDBJ databases">
        <authorList>
            <person name="Lanie J.A."/>
            <person name="Ng W.-L."/>
            <person name="Kazmierczak K.M."/>
            <person name="Andrzejewski T.M."/>
            <person name="Davidsen T.M."/>
            <person name="Wayne K.J."/>
            <person name="Tettelin H."/>
            <person name="Glass J.I."/>
            <person name="Rusch D."/>
            <person name="Podicherti R."/>
            <person name="Tsui H.-C.T."/>
            <person name="Winkler M.E."/>
        </authorList>
    </citation>
    <scope>NUCLEOTIDE SEQUENCE</scope>
</reference>
<proteinExistence type="predicted"/>
<dbReference type="Pfam" id="PF06853">
    <property type="entry name" value="DUF1249"/>
    <property type="match status" value="1"/>
</dbReference>
<evidence type="ECO:0000313" key="1">
    <source>
        <dbReference type="EMBL" id="SUZ67997.1"/>
    </source>
</evidence>
<accession>A0A381PPG9</accession>
<name>A0A381PPG9_9ZZZZ</name>
<dbReference type="AlphaFoldDB" id="A0A381PPG9"/>
<organism evidence="1">
    <name type="scientific">marine metagenome</name>
    <dbReference type="NCBI Taxonomy" id="408172"/>
    <lineage>
        <taxon>unclassified sequences</taxon>
        <taxon>metagenomes</taxon>
        <taxon>ecological metagenomes</taxon>
    </lineage>
</organism>